<keyword evidence="2" id="KW-0805">Transcription regulation</keyword>
<dbReference type="CDD" id="cd08422">
    <property type="entry name" value="PBP2_CrgA_like"/>
    <property type="match status" value="1"/>
</dbReference>
<name>A0A0K6IIN0_9GAMM</name>
<dbReference type="FunFam" id="1.10.10.10:FF:000001">
    <property type="entry name" value="LysR family transcriptional regulator"/>
    <property type="match status" value="1"/>
</dbReference>
<dbReference type="InterPro" id="IPR005119">
    <property type="entry name" value="LysR_subst-bd"/>
</dbReference>
<accession>A0A0K6IIN0</accession>
<dbReference type="RefSeq" id="WP_055461925.1">
    <property type="nucleotide sequence ID" value="NZ_CYHG01000002.1"/>
</dbReference>
<dbReference type="OrthoDB" id="9815676at2"/>
<dbReference type="SUPFAM" id="SSF46785">
    <property type="entry name" value="Winged helix' DNA-binding domain"/>
    <property type="match status" value="1"/>
</dbReference>
<dbReference type="InterPro" id="IPR058163">
    <property type="entry name" value="LysR-type_TF_proteobact-type"/>
</dbReference>
<dbReference type="Gene3D" id="1.10.10.10">
    <property type="entry name" value="Winged helix-like DNA-binding domain superfamily/Winged helix DNA-binding domain"/>
    <property type="match status" value="1"/>
</dbReference>
<dbReference type="STRING" id="1137284.GCA_001418205_00802"/>
<comment type="similarity">
    <text evidence="1">Belongs to the LysR transcriptional regulatory family.</text>
</comment>
<dbReference type="EMBL" id="CYHG01000002">
    <property type="protein sequence ID" value="CUB02958.1"/>
    <property type="molecule type" value="Genomic_DNA"/>
</dbReference>
<dbReference type="Proteomes" id="UP000182769">
    <property type="component" value="Unassembled WGS sequence"/>
</dbReference>
<organism evidence="6 7">
    <name type="scientific">Marinomonas fungiae</name>
    <dbReference type="NCBI Taxonomy" id="1137284"/>
    <lineage>
        <taxon>Bacteria</taxon>
        <taxon>Pseudomonadati</taxon>
        <taxon>Pseudomonadota</taxon>
        <taxon>Gammaproteobacteria</taxon>
        <taxon>Oceanospirillales</taxon>
        <taxon>Oceanospirillaceae</taxon>
        <taxon>Marinomonas</taxon>
    </lineage>
</organism>
<dbReference type="PANTHER" id="PTHR30537">
    <property type="entry name" value="HTH-TYPE TRANSCRIPTIONAL REGULATOR"/>
    <property type="match status" value="1"/>
</dbReference>
<dbReference type="Pfam" id="PF00126">
    <property type="entry name" value="HTH_1"/>
    <property type="match status" value="1"/>
</dbReference>
<gene>
    <name evidence="6" type="ORF">Ga0061065_102296</name>
</gene>
<evidence type="ECO:0000256" key="1">
    <source>
        <dbReference type="ARBA" id="ARBA00009437"/>
    </source>
</evidence>
<dbReference type="PANTHER" id="PTHR30537:SF5">
    <property type="entry name" value="HTH-TYPE TRANSCRIPTIONAL ACTIVATOR TTDR-RELATED"/>
    <property type="match status" value="1"/>
</dbReference>
<reference evidence="7" key="1">
    <citation type="submission" date="2015-08" db="EMBL/GenBank/DDBJ databases">
        <authorList>
            <person name="Varghese N."/>
        </authorList>
    </citation>
    <scope>NUCLEOTIDE SEQUENCE [LARGE SCALE GENOMIC DNA]</scope>
    <source>
        <strain evidence="7">JCM 18476</strain>
    </source>
</reference>
<keyword evidence="4" id="KW-0804">Transcription</keyword>
<dbReference type="Gene3D" id="3.40.190.290">
    <property type="match status" value="1"/>
</dbReference>
<proteinExistence type="inferred from homology"/>
<dbReference type="Pfam" id="PF03466">
    <property type="entry name" value="LysR_substrate"/>
    <property type="match status" value="1"/>
</dbReference>
<dbReference type="SUPFAM" id="SSF53850">
    <property type="entry name" value="Periplasmic binding protein-like II"/>
    <property type="match status" value="1"/>
</dbReference>
<feature type="domain" description="HTH lysR-type" evidence="5">
    <location>
        <begin position="1"/>
        <end position="59"/>
    </location>
</feature>
<protein>
    <submittedName>
        <fullName evidence="6">Transcriptional regulator, LysR family</fullName>
    </submittedName>
</protein>
<dbReference type="AlphaFoldDB" id="A0A0K6IIN0"/>
<keyword evidence="3" id="KW-0238">DNA-binding</keyword>
<dbReference type="GO" id="GO:0003700">
    <property type="term" value="F:DNA-binding transcription factor activity"/>
    <property type="evidence" value="ECO:0007669"/>
    <property type="project" value="InterPro"/>
</dbReference>
<dbReference type="InterPro" id="IPR036388">
    <property type="entry name" value="WH-like_DNA-bd_sf"/>
</dbReference>
<dbReference type="InterPro" id="IPR036390">
    <property type="entry name" value="WH_DNA-bd_sf"/>
</dbReference>
<evidence type="ECO:0000259" key="5">
    <source>
        <dbReference type="PROSITE" id="PS50931"/>
    </source>
</evidence>
<dbReference type="GO" id="GO:0043565">
    <property type="term" value="F:sequence-specific DNA binding"/>
    <property type="evidence" value="ECO:0007669"/>
    <property type="project" value="TreeGrafter"/>
</dbReference>
<dbReference type="PROSITE" id="PS50931">
    <property type="entry name" value="HTH_LYSR"/>
    <property type="match status" value="1"/>
</dbReference>
<evidence type="ECO:0000256" key="2">
    <source>
        <dbReference type="ARBA" id="ARBA00023015"/>
    </source>
</evidence>
<dbReference type="InterPro" id="IPR000847">
    <property type="entry name" value="LysR_HTH_N"/>
</dbReference>
<dbReference type="GO" id="GO:0006351">
    <property type="term" value="P:DNA-templated transcription"/>
    <property type="evidence" value="ECO:0007669"/>
    <property type="project" value="TreeGrafter"/>
</dbReference>
<keyword evidence="7" id="KW-1185">Reference proteome</keyword>
<evidence type="ECO:0000313" key="7">
    <source>
        <dbReference type="Proteomes" id="UP000182769"/>
    </source>
</evidence>
<dbReference type="FunFam" id="3.40.190.290:FF:000001">
    <property type="entry name" value="Transcriptional regulator, LysR family"/>
    <property type="match status" value="1"/>
</dbReference>
<evidence type="ECO:0000313" key="6">
    <source>
        <dbReference type="EMBL" id="CUB02958.1"/>
    </source>
</evidence>
<sequence>MDKLQAMKVFCRVYEAESFKLASESLDISRPMVTRYINALEEDLGAKLLHRNTRNISVTHAGKLYYQHCVNILEAIEEAEGELGDLTHQPKGRLRLSVPMDFGLTHMVPILSEFSELYPEITLEVDFSDKRVDLTESGIDLAVRGGDLGGDHFIARPLCSMRGYVCASPKYLARKGIPSHPRDLKQHDCLVYTNAPYAGKWSFKSAEEEFEVNVKGPLLGNNGGALTRLAVAGSGIIMQPDFLVERYLESGELLSLFDEYETFTGQFYAVYAERKLQPKKVRLLIDFLVQKLQSPA</sequence>
<evidence type="ECO:0000256" key="3">
    <source>
        <dbReference type="ARBA" id="ARBA00023125"/>
    </source>
</evidence>
<evidence type="ECO:0000256" key="4">
    <source>
        <dbReference type="ARBA" id="ARBA00023163"/>
    </source>
</evidence>